<dbReference type="EMBL" id="JAUMIS010000003">
    <property type="protein sequence ID" value="MDO3723262.1"/>
    <property type="molecule type" value="Genomic_DNA"/>
</dbReference>
<protein>
    <submittedName>
        <fullName evidence="1">DUF2057 family protein</fullName>
    </submittedName>
</protein>
<dbReference type="RefSeq" id="WP_302910748.1">
    <property type="nucleotide sequence ID" value="NZ_JAUMIS010000003.1"/>
</dbReference>
<dbReference type="Pfam" id="PF09829">
    <property type="entry name" value="DUF2057"/>
    <property type="match status" value="1"/>
</dbReference>
<evidence type="ECO:0000313" key="2">
    <source>
        <dbReference type="Proteomes" id="UP001168640"/>
    </source>
</evidence>
<proteinExistence type="predicted"/>
<dbReference type="InterPro" id="IPR018635">
    <property type="entry name" value="UPF0319"/>
</dbReference>
<keyword evidence="2" id="KW-1185">Reference proteome</keyword>
<accession>A0ABT8W4U1</accession>
<comment type="caution">
    <text evidence="1">The sequence shown here is derived from an EMBL/GenBank/DDBJ whole genome shotgun (WGS) entry which is preliminary data.</text>
</comment>
<gene>
    <name evidence="1" type="ORF">QVZ43_16210</name>
</gene>
<organism evidence="1 2">
    <name type="scientific">Marinobacter suaedae</name>
    <dbReference type="NCBI Taxonomy" id="3057675"/>
    <lineage>
        <taxon>Bacteria</taxon>
        <taxon>Pseudomonadati</taxon>
        <taxon>Pseudomonadota</taxon>
        <taxon>Gammaproteobacteria</taxon>
        <taxon>Pseudomonadales</taxon>
        <taxon>Marinobacteraceae</taxon>
        <taxon>Marinobacter</taxon>
    </lineage>
</organism>
<reference evidence="1" key="1">
    <citation type="submission" date="2023-07" db="EMBL/GenBank/DDBJ databases">
        <title>Marinobacter sp. chi1 genome sequencing and assembly.</title>
        <authorList>
            <person name="Park S."/>
        </authorList>
    </citation>
    <scope>NUCLEOTIDE SEQUENCE</scope>
    <source>
        <strain evidence="1">Chi1</strain>
    </source>
</reference>
<name>A0ABT8W4U1_9GAMM</name>
<evidence type="ECO:0000313" key="1">
    <source>
        <dbReference type="EMBL" id="MDO3723262.1"/>
    </source>
</evidence>
<sequence>MRTFSNPAVVRRPVWRPVHGARALLFALLALVITGCASSVSSVETWDGSPAGASDAATLKAPGEIQVSEVNGRRVGNFLMDDLALDYALLPGQNEVVFTYKTIWAKTEVVGNGESKVHVVESEPQVVRFDAQPNEVYTFLFDKPGTKVEAEQMMAGFSATVVGADGIAVAKSSERALDQVAARTPVPAATAAPVGGIDASALDTLKAVWETASEDEKKAFLRWAFE</sequence>
<dbReference type="Proteomes" id="UP001168640">
    <property type="component" value="Unassembled WGS sequence"/>
</dbReference>